<dbReference type="Pfam" id="PF07676">
    <property type="entry name" value="PD40"/>
    <property type="match status" value="2"/>
</dbReference>
<dbReference type="Gene3D" id="2.120.10.30">
    <property type="entry name" value="TolB, C-terminal domain"/>
    <property type="match status" value="1"/>
</dbReference>
<dbReference type="AlphaFoldDB" id="A0A1F8FRD0"/>
<evidence type="ECO:0000256" key="2">
    <source>
        <dbReference type="SAM" id="SignalP"/>
    </source>
</evidence>
<dbReference type="InterPro" id="IPR011042">
    <property type="entry name" value="6-blade_b-propeller_TolB-like"/>
</dbReference>
<proteinExistence type="inferred from homology"/>
<dbReference type="Proteomes" id="UP000176581">
    <property type="component" value="Unassembled WGS sequence"/>
</dbReference>
<reference evidence="3 4" key="1">
    <citation type="journal article" date="2016" name="Nat. Commun.">
        <title>Thousands of microbial genomes shed light on interconnected biogeochemical processes in an aquifer system.</title>
        <authorList>
            <person name="Anantharaman K."/>
            <person name="Brown C.T."/>
            <person name="Hug L.A."/>
            <person name="Sharon I."/>
            <person name="Castelle C.J."/>
            <person name="Probst A.J."/>
            <person name="Thomas B.C."/>
            <person name="Singh A."/>
            <person name="Wilkins M.J."/>
            <person name="Karaoz U."/>
            <person name="Brodie E.L."/>
            <person name="Williams K.H."/>
            <person name="Hubbard S.S."/>
            <person name="Banfield J.F."/>
        </authorList>
    </citation>
    <scope>NUCLEOTIDE SEQUENCE [LARGE SCALE GENOMIC DNA]</scope>
</reference>
<feature type="chain" id="PRO_5009535517" description="Bacterial surface antigen (D15) domain-containing protein" evidence="2">
    <location>
        <begin position="25"/>
        <end position="1024"/>
    </location>
</feature>
<evidence type="ECO:0000313" key="4">
    <source>
        <dbReference type="Proteomes" id="UP000176581"/>
    </source>
</evidence>
<keyword evidence="2" id="KW-0732">Signal</keyword>
<name>A0A1F8FRD0_9BACT</name>
<organism evidence="3 4">
    <name type="scientific">Candidatus Yanofskybacteria bacterium RIFCSPHIGHO2_02_FULL_43_22</name>
    <dbReference type="NCBI Taxonomy" id="1802681"/>
    <lineage>
        <taxon>Bacteria</taxon>
        <taxon>Candidatus Yanofskyibacteriota</taxon>
    </lineage>
</organism>
<evidence type="ECO:0008006" key="5">
    <source>
        <dbReference type="Google" id="ProtNLM"/>
    </source>
</evidence>
<accession>A0A1F8FRD0</accession>
<sequence length="1024" mass="115143">MLGTAKTVAILTFAFLTISNITSAQFSPSPINPNFGKNRVVWEPASEEFYQSTHFDVWHSLDISDPGQKFYLERTVRELERSYEWLSSTLDHQLKDRVPVVVFKTHSAFESSLVAGGNPFMPEGVGAYAEPSRNRMVLKLDFLPTLNNTIMTHELVHIFYFDMARGIFGLVNPLPLFFVEGVMANYLAAVHNPYGRDDIRGISQRAIASNPAMYLPTWEMMERGRCGPTQSCNPYVVGAMVSEFLADTFGEKAVLNFIINGSRLKKTSGQINGNTPLFNAVVEATEGKISNPKRFHELHMEYWSNRYAQDSLDKQKPFQETANFAGRSISPIQIPYPILSPAVSPDGNKISCLTVHENKIVAISFPIGEEGRKPDGEYSKSGGKISVLTKYSPPNPFEYIISQGLVTWPFNGSDLDWSKKSDKIVFFARKNRDHELVIVDSSTGNILDEIELDLDQAFSPAWGHDGKKIYFSASENITRDIYVIDLETRKVANITKDGSFDTAPAVSPDGTKLVYVSSVGNIQKLFILDLATENKEQLTFGNFNDSSPSFSSDGKRVAYTSDEQSGGVWNLYTLDLETKTVSQWTDLFGGAFTPKFSPNKADTIYYVAYWQYDQYMGYIYPNFRLYEAILKDPIRQYTTESRSGSSDLPEEKPLIQLDPNQLSNPLERPARWRFSLVSAQLAYGGGSFASLFFTGSVRLTDMLENRMHYFHYTSFGDKFRAANYSYTNRENRLNLGYSAYYHDFPVRSIFWDPDLFVIQHQQRIFNQTDSIRAGFDIFGSYPLNKFNRFEVGLGLRHRTFTNSYRATTDNLDDLEINFTDDDRQVLRVFEESSGNNASFSGSLVRDTVYYSLRAQGPYQGSALKIQGEIAPTIGNFSGYSTFRVHGRKYFGLTSSGNVVFAVRGDVISSSSKSGEVILLGGSQSLRGYNYGALIGNNIGYASAELRFPLVNGILFPGNVLIGPLRGIVFADVGYAKFRNEDFPIKKGSSIGGMIQFLPIAWSFSWTEMDGFKDRKTQILLAFNW</sequence>
<comment type="caution">
    <text evidence="3">The sequence shown here is derived from an EMBL/GenBank/DDBJ whole genome shotgun (WGS) entry which is preliminary data.</text>
</comment>
<dbReference type="SUPFAM" id="SSF82171">
    <property type="entry name" value="DPP6 N-terminal domain-like"/>
    <property type="match status" value="1"/>
</dbReference>
<dbReference type="EMBL" id="MGJV01000016">
    <property type="protein sequence ID" value="OGN15088.1"/>
    <property type="molecule type" value="Genomic_DNA"/>
</dbReference>
<protein>
    <recommendedName>
        <fullName evidence="5">Bacterial surface antigen (D15) domain-containing protein</fullName>
    </recommendedName>
</protein>
<gene>
    <name evidence="3" type="ORF">A3J47_00440</name>
</gene>
<dbReference type="InterPro" id="IPR011659">
    <property type="entry name" value="WD40"/>
</dbReference>
<evidence type="ECO:0000256" key="1">
    <source>
        <dbReference type="ARBA" id="ARBA00009820"/>
    </source>
</evidence>
<dbReference type="PANTHER" id="PTHR36842">
    <property type="entry name" value="PROTEIN TOLB HOMOLOG"/>
    <property type="match status" value="1"/>
</dbReference>
<dbReference type="PANTHER" id="PTHR36842:SF1">
    <property type="entry name" value="PROTEIN TOLB"/>
    <property type="match status" value="1"/>
</dbReference>
<comment type="similarity">
    <text evidence="1">Belongs to the TolB family.</text>
</comment>
<feature type="signal peptide" evidence="2">
    <location>
        <begin position="1"/>
        <end position="24"/>
    </location>
</feature>
<evidence type="ECO:0000313" key="3">
    <source>
        <dbReference type="EMBL" id="OGN15088.1"/>
    </source>
</evidence>
<dbReference type="Gene3D" id="2.40.160.50">
    <property type="entry name" value="membrane protein fhac: a member of the omp85/tpsb transporter family"/>
    <property type="match status" value="1"/>
</dbReference>